<organism evidence="11">
    <name type="scientific">Ooceraea biroi</name>
    <name type="common">Clonal raider ant</name>
    <name type="synonym">Cerapachys biroi</name>
    <dbReference type="NCBI Taxonomy" id="2015173"/>
    <lineage>
        <taxon>Eukaryota</taxon>
        <taxon>Metazoa</taxon>
        <taxon>Ecdysozoa</taxon>
        <taxon>Arthropoda</taxon>
        <taxon>Hexapoda</taxon>
        <taxon>Insecta</taxon>
        <taxon>Pterygota</taxon>
        <taxon>Neoptera</taxon>
        <taxon>Endopterygota</taxon>
        <taxon>Hymenoptera</taxon>
        <taxon>Apocrita</taxon>
        <taxon>Aculeata</taxon>
        <taxon>Formicoidea</taxon>
        <taxon>Formicidae</taxon>
        <taxon>Dorylinae</taxon>
        <taxon>Ooceraea</taxon>
    </lineage>
</organism>
<evidence type="ECO:0000256" key="3">
    <source>
        <dbReference type="ARBA" id="ARBA00022606"/>
    </source>
</evidence>
<dbReference type="PANTHER" id="PTHR21137">
    <property type="entry name" value="ODORANT RECEPTOR"/>
    <property type="match status" value="1"/>
</dbReference>
<reference evidence="11" key="2">
    <citation type="submission" date="2018-07" db="EMBL/GenBank/DDBJ databases">
        <authorList>
            <person name="Mckenzie S.K."/>
            <person name="Kronauer D.J.C."/>
        </authorList>
    </citation>
    <scope>NUCLEOTIDE SEQUENCE</scope>
    <source>
        <strain evidence="11">Clonal line C1</strain>
    </source>
</reference>
<accession>A0A3L8DCC0</accession>
<dbReference type="GO" id="GO:0004984">
    <property type="term" value="F:olfactory receptor activity"/>
    <property type="evidence" value="ECO:0007669"/>
    <property type="project" value="InterPro"/>
</dbReference>
<dbReference type="GO" id="GO:0005886">
    <property type="term" value="C:plasma membrane"/>
    <property type="evidence" value="ECO:0007669"/>
    <property type="project" value="UniProtKB-SubCell"/>
</dbReference>
<keyword evidence="8 10" id="KW-0675">Receptor</keyword>
<reference evidence="11" key="1">
    <citation type="journal article" date="2018" name="Genome Res.">
        <title>The genomic architecture and molecular evolution of ant odorant receptors.</title>
        <authorList>
            <person name="McKenzie S.K."/>
            <person name="Kronauer D.J.C."/>
        </authorList>
    </citation>
    <scope>NUCLEOTIDE SEQUENCE [LARGE SCALE GENOMIC DNA]</scope>
    <source>
        <strain evidence="11">Clonal line C1</strain>
    </source>
</reference>
<dbReference type="AlphaFoldDB" id="A0A3L8DCC0"/>
<proteinExistence type="inferred from homology"/>
<evidence type="ECO:0000256" key="8">
    <source>
        <dbReference type="ARBA" id="ARBA00023170"/>
    </source>
</evidence>
<protein>
    <recommendedName>
        <fullName evidence="10">Odorant receptor</fullName>
    </recommendedName>
</protein>
<evidence type="ECO:0000256" key="9">
    <source>
        <dbReference type="ARBA" id="ARBA00023224"/>
    </source>
</evidence>
<dbReference type="OrthoDB" id="7542426at2759"/>
<keyword evidence="7" id="KW-0472">Membrane</keyword>
<dbReference type="Pfam" id="PF02949">
    <property type="entry name" value="7tm_6"/>
    <property type="match status" value="1"/>
</dbReference>
<comment type="subcellular location">
    <subcellularLocation>
        <location evidence="1 10">Cell membrane</location>
        <topology evidence="1 10">Multi-pass membrane protein</topology>
    </subcellularLocation>
</comment>
<dbReference type="EMBL" id="QOIP01000010">
    <property type="protein sequence ID" value="RLU18115.1"/>
    <property type="molecule type" value="Genomic_DNA"/>
</dbReference>
<evidence type="ECO:0000256" key="1">
    <source>
        <dbReference type="ARBA" id="ARBA00004651"/>
    </source>
</evidence>
<sequence>MIFVKSPFYNINRIILLLLGIWPYQKSKFIYVQRLFSVGIFISFVACQLLLFVTEKHTVNLFFTTLSQSLPILICLLKYNAFFINSETVKILLEQIQHDWNTLNGKELEIMKQYLNNSRLFMIIFTSFATMSVCAFTFIQLLPVTLDVIIPLNVSRPRRFYFRLELFINKEKYFYVIAFYTILSLCVSAATIVSTGASLLTFGQHSCAMLKIACYRMEHAMDKYKVLHIAKRKEIQNKIVSAVDIHRKAAEYADILISPFMISYIALIVIGVISLSFNLFCFFQAFFYTHDMQEVLVSVSLIGGHFLYMFCANYGSQVITDHFEDIFIAAYGIPWYVAPVRIQKLVMLLLQRSTKTFVLQIGGLFIGSLEGFTTLISTSLSYFTMIYSTR</sequence>
<evidence type="ECO:0000256" key="2">
    <source>
        <dbReference type="ARBA" id="ARBA00022475"/>
    </source>
</evidence>
<evidence type="ECO:0000256" key="5">
    <source>
        <dbReference type="ARBA" id="ARBA00022725"/>
    </source>
</evidence>
<evidence type="ECO:0000256" key="7">
    <source>
        <dbReference type="ARBA" id="ARBA00023136"/>
    </source>
</evidence>
<keyword evidence="5 10" id="KW-0552">Olfaction</keyword>
<comment type="similarity">
    <text evidence="10">Belongs to the insect chemoreceptor superfamily. Heteromeric odorant receptor channel (TC 1.A.69) family.</text>
</comment>
<dbReference type="InterPro" id="IPR004117">
    <property type="entry name" value="7tm6_olfct_rcpt"/>
</dbReference>
<evidence type="ECO:0000313" key="11">
    <source>
        <dbReference type="EMBL" id="RLU18115.1"/>
    </source>
</evidence>
<evidence type="ECO:0000256" key="4">
    <source>
        <dbReference type="ARBA" id="ARBA00022692"/>
    </source>
</evidence>
<dbReference type="GO" id="GO:0005549">
    <property type="term" value="F:odorant binding"/>
    <property type="evidence" value="ECO:0007669"/>
    <property type="project" value="InterPro"/>
</dbReference>
<dbReference type="GO" id="GO:0007165">
    <property type="term" value="P:signal transduction"/>
    <property type="evidence" value="ECO:0007669"/>
    <property type="project" value="UniProtKB-KW"/>
</dbReference>
<evidence type="ECO:0000256" key="6">
    <source>
        <dbReference type="ARBA" id="ARBA00022989"/>
    </source>
</evidence>
<name>A0A3L8DCC0_OOCBI</name>
<keyword evidence="9 10" id="KW-0807">Transducer</keyword>
<dbReference type="Proteomes" id="UP000279307">
    <property type="component" value="Chromosome 10"/>
</dbReference>
<dbReference type="PANTHER" id="PTHR21137:SF35">
    <property type="entry name" value="ODORANT RECEPTOR 19A-RELATED"/>
    <property type="match status" value="1"/>
</dbReference>
<evidence type="ECO:0000256" key="10">
    <source>
        <dbReference type="RuleBase" id="RU351113"/>
    </source>
</evidence>
<keyword evidence="4" id="KW-0812">Transmembrane</keyword>
<keyword evidence="6" id="KW-1133">Transmembrane helix</keyword>
<keyword evidence="2" id="KW-1003">Cell membrane</keyword>
<keyword evidence="3 10" id="KW-0716">Sensory transduction</keyword>
<comment type="caution">
    <text evidence="11">The sequence shown here is derived from an EMBL/GenBank/DDBJ whole genome shotgun (WGS) entry which is preliminary data.</text>
</comment>
<gene>
    <name evidence="11" type="ORF">DMN91_010358</name>
</gene>